<sequence>MPYLIAAVVVLGVLCGLNLMLLLAVVRRLKEHARVLADRPGAGGARLPEAGSAVGHFDALSTDGEAVSRRALEPGTLVGFFSPGCGPCTENLPKFTAYAAALPGGRDQVLAVIAGADDSEEMRVALARVSRVVVEAHGGPVAAAFGVSAFPTFCVLDGESVITAAGFDLSALPKPITA</sequence>
<evidence type="ECO:0000313" key="4">
    <source>
        <dbReference type="Proteomes" id="UP001596514"/>
    </source>
</evidence>
<keyword evidence="1" id="KW-0812">Transmembrane</keyword>
<comment type="caution">
    <text evidence="3">The sequence shown here is derived from an EMBL/GenBank/DDBJ whole genome shotgun (WGS) entry which is preliminary data.</text>
</comment>
<feature type="transmembrane region" description="Helical" evidence="1">
    <location>
        <begin position="6"/>
        <end position="26"/>
    </location>
</feature>
<dbReference type="InterPro" id="IPR036249">
    <property type="entry name" value="Thioredoxin-like_sf"/>
</dbReference>
<dbReference type="EMBL" id="JBHTEE010000001">
    <property type="protein sequence ID" value="MFC7603273.1"/>
    <property type="molecule type" value="Genomic_DNA"/>
</dbReference>
<accession>A0ABW2T477</accession>
<keyword evidence="4" id="KW-1185">Reference proteome</keyword>
<organism evidence="3 4">
    <name type="scientific">Streptosporangium amethystogenes subsp. fukuiense</name>
    <dbReference type="NCBI Taxonomy" id="698418"/>
    <lineage>
        <taxon>Bacteria</taxon>
        <taxon>Bacillati</taxon>
        <taxon>Actinomycetota</taxon>
        <taxon>Actinomycetes</taxon>
        <taxon>Streptosporangiales</taxon>
        <taxon>Streptosporangiaceae</taxon>
        <taxon>Streptosporangium</taxon>
    </lineage>
</organism>
<proteinExistence type="predicted"/>
<dbReference type="SUPFAM" id="SSF52833">
    <property type="entry name" value="Thioredoxin-like"/>
    <property type="match status" value="1"/>
</dbReference>
<reference evidence="4" key="1">
    <citation type="journal article" date="2019" name="Int. J. Syst. Evol. Microbiol.">
        <title>The Global Catalogue of Microorganisms (GCM) 10K type strain sequencing project: providing services to taxonomists for standard genome sequencing and annotation.</title>
        <authorList>
            <consortium name="The Broad Institute Genomics Platform"/>
            <consortium name="The Broad Institute Genome Sequencing Center for Infectious Disease"/>
            <person name="Wu L."/>
            <person name="Ma J."/>
        </authorList>
    </citation>
    <scope>NUCLEOTIDE SEQUENCE [LARGE SCALE GENOMIC DNA]</scope>
    <source>
        <strain evidence="4">JCM 10083</strain>
    </source>
</reference>
<dbReference type="InterPro" id="IPR013766">
    <property type="entry name" value="Thioredoxin_domain"/>
</dbReference>
<evidence type="ECO:0000256" key="1">
    <source>
        <dbReference type="SAM" id="Phobius"/>
    </source>
</evidence>
<dbReference type="RefSeq" id="WP_343975367.1">
    <property type="nucleotide sequence ID" value="NZ_BAAAGK010000130.1"/>
</dbReference>
<dbReference type="Proteomes" id="UP001596514">
    <property type="component" value="Unassembled WGS sequence"/>
</dbReference>
<dbReference type="PROSITE" id="PS00194">
    <property type="entry name" value="THIOREDOXIN_1"/>
    <property type="match status" value="1"/>
</dbReference>
<keyword evidence="1" id="KW-0472">Membrane</keyword>
<dbReference type="PROSITE" id="PS51352">
    <property type="entry name" value="THIOREDOXIN_2"/>
    <property type="match status" value="1"/>
</dbReference>
<protein>
    <submittedName>
        <fullName evidence="3">TlpA disulfide reductase family protein</fullName>
    </submittedName>
</protein>
<evidence type="ECO:0000259" key="2">
    <source>
        <dbReference type="PROSITE" id="PS51352"/>
    </source>
</evidence>
<gene>
    <name evidence="3" type="ORF">ACFQVD_24490</name>
</gene>
<dbReference type="CDD" id="cd02966">
    <property type="entry name" value="TlpA_like_family"/>
    <property type="match status" value="1"/>
</dbReference>
<feature type="domain" description="Thioredoxin" evidence="2">
    <location>
        <begin position="48"/>
        <end position="178"/>
    </location>
</feature>
<dbReference type="Gene3D" id="3.40.30.10">
    <property type="entry name" value="Glutaredoxin"/>
    <property type="match status" value="1"/>
</dbReference>
<keyword evidence="1" id="KW-1133">Transmembrane helix</keyword>
<dbReference type="InterPro" id="IPR017937">
    <property type="entry name" value="Thioredoxin_CS"/>
</dbReference>
<evidence type="ECO:0000313" key="3">
    <source>
        <dbReference type="EMBL" id="MFC7603273.1"/>
    </source>
</evidence>
<name>A0ABW2T477_9ACTN</name>